<feature type="active site" evidence="8">
    <location>
        <position position="617"/>
    </location>
</feature>
<keyword evidence="13" id="KW-1185">Reference proteome</keyword>
<evidence type="ECO:0000256" key="3">
    <source>
        <dbReference type="ARBA" id="ARBA00022801"/>
    </source>
</evidence>
<evidence type="ECO:0000256" key="10">
    <source>
        <dbReference type="SAM" id="Phobius"/>
    </source>
</evidence>
<dbReference type="Gene3D" id="2.60.40.290">
    <property type="match status" value="1"/>
</dbReference>
<keyword evidence="6 8" id="KW-0326">Glycosidase</keyword>
<feature type="transmembrane region" description="Helical" evidence="10">
    <location>
        <begin position="664"/>
        <end position="689"/>
    </location>
</feature>
<evidence type="ECO:0000256" key="9">
    <source>
        <dbReference type="RuleBase" id="RU361166"/>
    </source>
</evidence>
<dbReference type="Gene3D" id="1.50.10.10">
    <property type="match status" value="2"/>
</dbReference>
<dbReference type="SUPFAM" id="SSF48208">
    <property type="entry name" value="Six-hairpin glycosidases"/>
    <property type="match status" value="1"/>
</dbReference>
<organism evidence="12 13">
    <name type="scientific">Pinctada imbricata</name>
    <name type="common">Atlantic pearl-oyster</name>
    <name type="synonym">Pinctada martensii</name>
    <dbReference type="NCBI Taxonomy" id="66713"/>
    <lineage>
        <taxon>Eukaryota</taxon>
        <taxon>Metazoa</taxon>
        <taxon>Spiralia</taxon>
        <taxon>Lophotrochozoa</taxon>
        <taxon>Mollusca</taxon>
        <taxon>Bivalvia</taxon>
        <taxon>Autobranchia</taxon>
        <taxon>Pteriomorphia</taxon>
        <taxon>Pterioida</taxon>
        <taxon>Pterioidea</taxon>
        <taxon>Pteriidae</taxon>
        <taxon>Pinctada</taxon>
    </lineage>
</organism>
<dbReference type="Proteomes" id="UP001186944">
    <property type="component" value="Unassembled WGS sequence"/>
</dbReference>
<protein>
    <recommendedName>
        <fullName evidence="9">Endoglucanase</fullName>
        <ecNumber evidence="9">3.2.1.4</ecNumber>
    </recommendedName>
</protein>
<dbReference type="AlphaFoldDB" id="A0AA89C1D1"/>
<dbReference type="EC" id="3.2.1.4" evidence="9"/>
<feature type="transmembrane region" description="Helical" evidence="10">
    <location>
        <begin position="638"/>
        <end position="657"/>
    </location>
</feature>
<feature type="signal peptide" evidence="9">
    <location>
        <begin position="1"/>
        <end position="28"/>
    </location>
</feature>
<accession>A0AA89C1D1</accession>
<feature type="domain" description="Glycoside hydrolase family 9" evidence="11">
    <location>
        <begin position="152"/>
        <end position="480"/>
    </location>
</feature>
<keyword evidence="5 8" id="KW-0119">Carbohydrate metabolism</keyword>
<dbReference type="GO" id="GO:0008810">
    <property type="term" value="F:cellulase activity"/>
    <property type="evidence" value="ECO:0007669"/>
    <property type="project" value="UniProtKB-EC"/>
</dbReference>
<feature type="active site" evidence="8">
    <location>
        <position position="626"/>
    </location>
</feature>
<evidence type="ECO:0000259" key="11">
    <source>
        <dbReference type="Pfam" id="PF00759"/>
    </source>
</evidence>
<name>A0AA89C1D1_PINIB</name>
<dbReference type="InterPro" id="IPR001701">
    <property type="entry name" value="Glyco_hydro_9"/>
</dbReference>
<keyword evidence="3 8" id="KW-0378">Hydrolase</keyword>
<keyword evidence="7 8" id="KW-0624">Polysaccharide degradation</keyword>
<comment type="similarity">
    <text evidence="2 8 9">Belongs to the glycosyl hydrolase 9 (cellulase E) family.</text>
</comment>
<comment type="catalytic activity">
    <reaction evidence="1 9">
        <text>Endohydrolysis of (1-&gt;4)-beta-D-glucosidic linkages in cellulose, lichenin and cereal beta-D-glucans.</text>
        <dbReference type="EC" id="3.2.1.4"/>
    </reaction>
</comment>
<dbReference type="GO" id="GO:0030245">
    <property type="term" value="P:cellulose catabolic process"/>
    <property type="evidence" value="ECO:0007669"/>
    <property type="project" value="UniProtKB-KW"/>
</dbReference>
<keyword evidence="9" id="KW-0732">Signal</keyword>
<dbReference type="SUPFAM" id="SSF49384">
    <property type="entry name" value="Carbohydrate-binding domain"/>
    <property type="match status" value="1"/>
</dbReference>
<dbReference type="PROSITE" id="PS00698">
    <property type="entry name" value="GH9_3"/>
    <property type="match status" value="1"/>
</dbReference>
<dbReference type="InterPro" id="IPR008928">
    <property type="entry name" value="6-hairpin_glycosidase_sf"/>
</dbReference>
<keyword evidence="10" id="KW-0812">Transmembrane</keyword>
<evidence type="ECO:0000313" key="13">
    <source>
        <dbReference type="Proteomes" id="UP001186944"/>
    </source>
</evidence>
<dbReference type="InterPro" id="IPR012291">
    <property type="entry name" value="CBM2_carb-bd_dom_sf"/>
</dbReference>
<evidence type="ECO:0000256" key="5">
    <source>
        <dbReference type="ARBA" id="ARBA00023277"/>
    </source>
</evidence>
<dbReference type="PANTHER" id="PTHR22298">
    <property type="entry name" value="ENDO-1,4-BETA-GLUCANASE"/>
    <property type="match status" value="1"/>
</dbReference>
<evidence type="ECO:0000256" key="2">
    <source>
        <dbReference type="ARBA" id="ARBA00007072"/>
    </source>
</evidence>
<dbReference type="InterPro" id="IPR008965">
    <property type="entry name" value="CBM2/CBM3_carb-bd_dom_sf"/>
</dbReference>
<comment type="caution">
    <text evidence="12">The sequence shown here is derived from an EMBL/GenBank/DDBJ whole genome shotgun (WGS) entry which is preliminary data.</text>
</comment>
<sequence length="690" mass="76245">MHTPTALLIPRMMFVIVTITAIIAGCHGDGIVVQMSNINDWGGGRFEGHFVFPLQNEDLEGWEVILTFDAAVTGISEWMGDIIKTSQDNKVYVLVNKPHDGIQQKGTTLDITVQGTSASGKAPSATGKLVNMGHDGFTVSPLPDNDTTKYNYNDVLHKSIMFYEAQRSGKLPADNEILWRGDSALNDKGNNGEDLTGGWYDAGDNVKFAFPMSASTTLLGWGLLQYKDAYQAAGLLDKMYDCIRWPLEWMLKCHTGPNELYVQVGDGAKDHAVWDRPESMTMARPAFKVDAQNPGSDVAGEYAAAMAVGYLVFKDKDPAFAQTLLNHSIQLNTFAVTYKGKYSDSVNAAAAYYRSTIYQDELSWAGAWLYKVTNDSKYLQQAELYYQNGSSWGQSWDDKSAGAMILLYNMTGKDKYKQDIEATFHDWMPGGTIPYSPKGLAFRSQVGITPICIHARFGYLTLVSDPKSKRCNVAKKCKNYYVQDVPKDVAGWVGYDASGPTFKKFQEILMTEIFECVEETANMAFMALLAADTTGLHADDYRKWAMSQIHYALGDAGRSFVCGFGTTPPTQPHHRGASCPSMPAPCGWAFQQSKAPNPHVLYGALVGGPDGSDSYTDDRNNYISNEVACDYNAGFQSAVAGILYTYFVFFSLFYIAVSLRECMFFLFVLFVCFFFFGGGGVSNLMIHVIQ</sequence>
<keyword evidence="10" id="KW-1133">Transmembrane helix</keyword>
<proteinExistence type="inferred from homology"/>
<dbReference type="Pfam" id="PF00759">
    <property type="entry name" value="Glyco_hydro_9"/>
    <property type="match status" value="1"/>
</dbReference>
<evidence type="ECO:0000256" key="6">
    <source>
        <dbReference type="ARBA" id="ARBA00023295"/>
    </source>
</evidence>
<evidence type="ECO:0000256" key="7">
    <source>
        <dbReference type="ARBA" id="ARBA00023326"/>
    </source>
</evidence>
<reference evidence="12" key="1">
    <citation type="submission" date="2019-08" db="EMBL/GenBank/DDBJ databases">
        <title>The improved chromosome-level genome for the pearl oyster Pinctada fucata martensii using PacBio sequencing and Hi-C.</title>
        <authorList>
            <person name="Zheng Z."/>
        </authorList>
    </citation>
    <scope>NUCLEOTIDE SEQUENCE</scope>
    <source>
        <strain evidence="12">ZZ-2019</strain>
        <tissue evidence="12">Adductor muscle</tissue>
    </source>
</reference>
<keyword evidence="10" id="KW-0472">Membrane</keyword>
<dbReference type="InterPro" id="IPR012341">
    <property type="entry name" value="6hp_glycosidase-like_sf"/>
</dbReference>
<evidence type="ECO:0000256" key="1">
    <source>
        <dbReference type="ARBA" id="ARBA00000966"/>
    </source>
</evidence>
<evidence type="ECO:0000256" key="4">
    <source>
        <dbReference type="ARBA" id="ARBA00023001"/>
    </source>
</evidence>
<dbReference type="GO" id="GO:0030247">
    <property type="term" value="F:polysaccharide binding"/>
    <property type="evidence" value="ECO:0007669"/>
    <property type="project" value="InterPro"/>
</dbReference>
<dbReference type="EMBL" id="VSWD01000004">
    <property type="protein sequence ID" value="KAK3104722.1"/>
    <property type="molecule type" value="Genomic_DNA"/>
</dbReference>
<evidence type="ECO:0000256" key="8">
    <source>
        <dbReference type="PROSITE-ProRule" id="PRU10060"/>
    </source>
</evidence>
<dbReference type="InterPro" id="IPR033126">
    <property type="entry name" value="Glyco_hydro_9_Asp/Glu_AS"/>
</dbReference>
<evidence type="ECO:0000313" key="12">
    <source>
        <dbReference type="EMBL" id="KAK3104722.1"/>
    </source>
</evidence>
<gene>
    <name evidence="12" type="ORF">FSP39_008611</name>
</gene>
<keyword evidence="4 9" id="KW-0136">Cellulose degradation</keyword>
<feature type="chain" id="PRO_5041518654" description="Endoglucanase" evidence="9">
    <location>
        <begin position="29"/>
        <end position="690"/>
    </location>
</feature>